<name>A0A0E9VWJ4_ANGAN</name>
<reference evidence="1" key="1">
    <citation type="submission" date="2014-11" db="EMBL/GenBank/DDBJ databases">
        <authorList>
            <person name="Amaro Gonzalez C."/>
        </authorList>
    </citation>
    <scope>NUCLEOTIDE SEQUENCE</scope>
</reference>
<evidence type="ECO:0000313" key="1">
    <source>
        <dbReference type="EMBL" id="JAH82427.1"/>
    </source>
</evidence>
<proteinExistence type="predicted"/>
<protein>
    <submittedName>
        <fullName evidence="1">Uncharacterized protein</fullName>
    </submittedName>
</protein>
<sequence>MFLSSCFPSPEL</sequence>
<organism evidence="1">
    <name type="scientific">Anguilla anguilla</name>
    <name type="common">European freshwater eel</name>
    <name type="synonym">Muraena anguilla</name>
    <dbReference type="NCBI Taxonomy" id="7936"/>
    <lineage>
        <taxon>Eukaryota</taxon>
        <taxon>Metazoa</taxon>
        <taxon>Chordata</taxon>
        <taxon>Craniata</taxon>
        <taxon>Vertebrata</taxon>
        <taxon>Euteleostomi</taxon>
        <taxon>Actinopterygii</taxon>
        <taxon>Neopterygii</taxon>
        <taxon>Teleostei</taxon>
        <taxon>Anguilliformes</taxon>
        <taxon>Anguillidae</taxon>
        <taxon>Anguilla</taxon>
    </lineage>
</organism>
<reference evidence="1" key="2">
    <citation type="journal article" date="2015" name="Fish Shellfish Immunol.">
        <title>Early steps in the European eel (Anguilla anguilla)-Vibrio vulnificus interaction in the gills: Role of the RtxA13 toxin.</title>
        <authorList>
            <person name="Callol A."/>
            <person name="Pajuelo D."/>
            <person name="Ebbesson L."/>
            <person name="Teles M."/>
            <person name="MacKenzie S."/>
            <person name="Amaro C."/>
        </authorList>
    </citation>
    <scope>NUCLEOTIDE SEQUENCE</scope>
</reference>
<accession>A0A0E9VWJ4</accession>
<dbReference type="EMBL" id="GBXM01026150">
    <property type="protein sequence ID" value="JAH82427.1"/>
    <property type="molecule type" value="Transcribed_RNA"/>
</dbReference>